<accession>A0A2H1VM95</accession>
<sequence>MTQWLQCQSLFFIEGEKSSNDFSRLERGEIRVRVLLTKNHPVPTPAFRDGASGNSLGSPCVAERGENHPMTYPTAVGEARGSVRLLLAKNHPVPTPDFRAGARNANTEPRVLDQNQ</sequence>
<feature type="region of interest" description="Disordered" evidence="1">
    <location>
        <begin position="41"/>
        <end position="74"/>
    </location>
</feature>
<evidence type="ECO:0000256" key="1">
    <source>
        <dbReference type="SAM" id="MobiDB-lite"/>
    </source>
</evidence>
<name>A0A2H1VM95_SPOFR</name>
<feature type="region of interest" description="Disordered" evidence="1">
    <location>
        <begin position="91"/>
        <end position="116"/>
    </location>
</feature>
<reference evidence="2" key="1">
    <citation type="submission" date="2016-07" db="EMBL/GenBank/DDBJ databases">
        <authorList>
            <person name="Bretaudeau A."/>
        </authorList>
    </citation>
    <scope>NUCLEOTIDE SEQUENCE</scope>
    <source>
        <strain evidence="2">Rice</strain>
        <tissue evidence="2">Whole body</tissue>
    </source>
</reference>
<organism evidence="2">
    <name type="scientific">Spodoptera frugiperda</name>
    <name type="common">Fall armyworm</name>
    <dbReference type="NCBI Taxonomy" id="7108"/>
    <lineage>
        <taxon>Eukaryota</taxon>
        <taxon>Metazoa</taxon>
        <taxon>Ecdysozoa</taxon>
        <taxon>Arthropoda</taxon>
        <taxon>Hexapoda</taxon>
        <taxon>Insecta</taxon>
        <taxon>Pterygota</taxon>
        <taxon>Neoptera</taxon>
        <taxon>Endopterygota</taxon>
        <taxon>Lepidoptera</taxon>
        <taxon>Glossata</taxon>
        <taxon>Ditrysia</taxon>
        <taxon>Noctuoidea</taxon>
        <taxon>Noctuidae</taxon>
        <taxon>Amphipyrinae</taxon>
        <taxon>Spodoptera</taxon>
    </lineage>
</organism>
<evidence type="ECO:0000313" key="2">
    <source>
        <dbReference type="EMBL" id="SOQ41916.1"/>
    </source>
</evidence>
<dbReference type="AlphaFoldDB" id="A0A2H1VM95"/>
<dbReference type="EMBL" id="ODYU01003320">
    <property type="protein sequence ID" value="SOQ41916.1"/>
    <property type="molecule type" value="Genomic_DNA"/>
</dbReference>
<protein>
    <submittedName>
        <fullName evidence="2">SFRICE_033205</fullName>
    </submittedName>
</protein>
<gene>
    <name evidence="2" type="ORF">SFRICE_033205</name>
</gene>
<proteinExistence type="predicted"/>